<comment type="caution">
    <text evidence="1">The sequence shown here is derived from an EMBL/GenBank/DDBJ whole genome shotgun (WGS) entry which is preliminary data.</text>
</comment>
<dbReference type="EMBL" id="JACXVP010000010">
    <property type="protein sequence ID" value="KAG5583485.1"/>
    <property type="molecule type" value="Genomic_DNA"/>
</dbReference>
<protein>
    <submittedName>
        <fullName evidence="1">Uncharacterized protein</fullName>
    </submittedName>
</protein>
<proteinExistence type="predicted"/>
<dbReference type="AlphaFoldDB" id="A0A9J5X7P1"/>
<evidence type="ECO:0000313" key="1">
    <source>
        <dbReference type="EMBL" id="KAG5583485.1"/>
    </source>
</evidence>
<reference evidence="1 2" key="1">
    <citation type="submission" date="2020-09" db="EMBL/GenBank/DDBJ databases">
        <title>De no assembly of potato wild relative species, Solanum commersonii.</title>
        <authorList>
            <person name="Cho K."/>
        </authorList>
    </citation>
    <scope>NUCLEOTIDE SEQUENCE [LARGE SCALE GENOMIC DNA]</scope>
    <source>
        <strain evidence="1">LZ3.2</strain>
        <tissue evidence="1">Leaf</tissue>
    </source>
</reference>
<name>A0A9J5X7P1_SOLCO</name>
<keyword evidence="2" id="KW-1185">Reference proteome</keyword>
<evidence type="ECO:0000313" key="2">
    <source>
        <dbReference type="Proteomes" id="UP000824120"/>
    </source>
</evidence>
<dbReference type="Proteomes" id="UP000824120">
    <property type="component" value="Chromosome 10"/>
</dbReference>
<accession>A0A9J5X7P1</accession>
<gene>
    <name evidence="1" type="ORF">H5410_054112</name>
</gene>
<sequence length="82" mass="9453">MCCGHLLHAFGIPIQFVGKAITAESLTIRKAEHHYKRVGQKFTYGKSITAEALTIRKAEHHFKRVGQKFTYGQMQKMSYKRI</sequence>
<organism evidence="1 2">
    <name type="scientific">Solanum commersonii</name>
    <name type="common">Commerson's wild potato</name>
    <name type="synonym">Commerson's nightshade</name>
    <dbReference type="NCBI Taxonomy" id="4109"/>
    <lineage>
        <taxon>Eukaryota</taxon>
        <taxon>Viridiplantae</taxon>
        <taxon>Streptophyta</taxon>
        <taxon>Embryophyta</taxon>
        <taxon>Tracheophyta</taxon>
        <taxon>Spermatophyta</taxon>
        <taxon>Magnoliopsida</taxon>
        <taxon>eudicotyledons</taxon>
        <taxon>Gunneridae</taxon>
        <taxon>Pentapetalae</taxon>
        <taxon>asterids</taxon>
        <taxon>lamiids</taxon>
        <taxon>Solanales</taxon>
        <taxon>Solanaceae</taxon>
        <taxon>Solanoideae</taxon>
        <taxon>Solaneae</taxon>
        <taxon>Solanum</taxon>
    </lineage>
</organism>